<dbReference type="Gene3D" id="3.80.10.10">
    <property type="entry name" value="Ribonuclease Inhibitor"/>
    <property type="match status" value="1"/>
</dbReference>
<reference evidence="1" key="1">
    <citation type="submission" date="2020-05" db="EMBL/GenBank/DDBJ databases">
        <title>Mycena genomes resolve the evolution of fungal bioluminescence.</title>
        <authorList>
            <person name="Tsai I.J."/>
        </authorList>
    </citation>
    <scope>NUCLEOTIDE SEQUENCE</scope>
    <source>
        <strain evidence="1">CCC161011</strain>
    </source>
</reference>
<dbReference type="SUPFAM" id="SSF52047">
    <property type="entry name" value="RNI-like"/>
    <property type="match status" value="1"/>
</dbReference>
<accession>A0A8H7CSZ7</accession>
<proteinExistence type="predicted"/>
<gene>
    <name evidence="1" type="ORF">MVEN_01468600</name>
</gene>
<dbReference type="InterPro" id="IPR032675">
    <property type="entry name" value="LRR_dom_sf"/>
</dbReference>
<dbReference type="EMBL" id="JACAZI010000012">
    <property type="protein sequence ID" value="KAF7347142.1"/>
    <property type="molecule type" value="Genomic_DNA"/>
</dbReference>
<dbReference type="OrthoDB" id="3365698at2759"/>
<keyword evidence="2" id="KW-1185">Reference proteome</keyword>
<protein>
    <recommendedName>
        <fullName evidence="3">F-box domain-containing protein</fullName>
    </recommendedName>
</protein>
<evidence type="ECO:0000313" key="1">
    <source>
        <dbReference type="EMBL" id="KAF7347142.1"/>
    </source>
</evidence>
<comment type="caution">
    <text evidence="1">The sequence shown here is derived from an EMBL/GenBank/DDBJ whole genome shotgun (WGS) entry which is preliminary data.</text>
</comment>
<evidence type="ECO:0008006" key="3">
    <source>
        <dbReference type="Google" id="ProtNLM"/>
    </source>
</evidence>
<name>A0A8H7CSZ7_9AGAR</name>
<sequence>MTDLFHSNSETFCLNCGFMKSRLSRDDPPAFPHHLLTTNDPPSDLEVAQVQGILDTLHDHVSDLDASINDVGEILAKLRSRRKNTVDEIHRGRAILSVIRRLPGDVLGEIFSYTTPDESHRRVIDRSPWVLGRVCSQWRAISVSLSTLWSDVDSSLPLPVLMSQLERSKGCGLTIRLIYSETEALDPLIDCSTHWETVDIEMGVNMLPLLDRVYGKVPMLRHLKCRDSTGVGSCTSFQIAPNLSTVIINGKAMLRLPWMQLTRLRQRVPSIDDLTQLGSARNLVELSLTNTVSLSLSLARARELPEAVILELPLLRVLYIEDGEFLNFLLLPALENIYISKRPSSLAAFIDRSMCRLRKFTIIDPDVSTVIRVLDCASTVIELRLQLTTKHPGPFVSYLTVPSSFNADSRPPCPELRSLSLCTNVLDDHQSSQVVRMVESRLHSSACSSLSICRILDLENSKLVDYAYKTLDELRGGGIDAEWLPEKSARRRLIDWREEYV</sequence>
<dbReference type="AlphaFoldDB" id="A0A8H7CSZ7"/>
<dbReference type="Proteomes" id="UP000620124">
    <property type="component" value="Unassembled WGS sequence"/>
</dbReference>
<evidence type="ECO:0000313" key="2">
    <source>
        <dbReference type="Proteomes" id="UP000620124"/>
    </source>
</evidence>
<organism evidence="1 2">
    <name type="scientific">Mycena venus</name>
    <dbReference type="NCBI Taxonomy" id="2733690"/>
    <lineage>
        <taxon>Eukaryota</taxon>
        <taxon>Fungi</taxon>
        <taxon>Dikarya</taxon>
        <taxon>Basidiomycota</taxon>
        <taxon>Agaricomycotina</taxon>
        <taxon>Agaricomycetes</taxon>
        <taxon>Agaricomycetidae</taxon>
        <taxon>Agaricales</taxon>
        <taxon>Marasmiineae</taxon>
        <taxon>Mycenaceae</taxon>
        <taxon>Mycena</taxon>
    </lineage>
</organism>